<dbReference type="InterPro" id="IPR050231">
    <property type="entry name" value="Iron_ascorbate_oxido_reductase"/>
</dbReference>
<comment type="similarity">
    <text evidence="1">Belongs to the iron/ascorbate-dependent oxidoreductase family.</text>
</comment>
<sequence>MPALAFPPFPDDVPTHPLLIIDYTLLKSRDPEEIDRLWEAATKLGFWYLKNHGATEEVNQMFDLGAEAMALPLEEKLKFEQGDEGTSAGYKAAGANAVDATGEKDTVEFINIAKNDALAWPTVVHRKYPGPIDREMATVVRPFVEKSLEVNQTILSIFNDKLGLPEGTLLDQHPIDEHSGCEARLIKNPPMPHNVTKRAIGAHTDFGSLSFLHNRLGGLQVLAPGSDDWQYIRPIPNHAICNVGDALSIFSGGILRSNMHRVLPPPGEQSAYERWSLVFFTRPGNSKVLRALGESSPVIAKSVASKPEKNFDTGVTAKEWFARRVKYQRIANRKGPESWMSSRGTEADPAAA</sequence>
<dbReference type="PROSITE" id="PS51471">
    <property type="entry name" value="FE2OG_OXY"/>
    <property type="match status" value="1"/>
</dbReference>
<dbReference type="AlphaFoldDB" id="A0AAD5YMA4"/>
<dbReference type="InterPro" id="IPR027443">
    <property type="entry name" value="IPNS-like_sf"/>
</dbReference>
<dbReference type="GO" id="GO:0016491">
    <property type="term" value="F:oxidoreductase activity"/>
    <property type="evidence" value="ECO:0007669"/>
    <property type="project" value="UniProtKB-KW"/>
</dbReference>
<keyword evidence="1" id="KW-0560">Oxidoreductase</keyword>
<feature type="domain" description="Fe2OG dioxygenase" evidence="2">
    <location>
        <begin position="177"/>
        <end position="283"/>
    </location>
</feature>
<dbReference type="PANTHER" id="PTHR47990">
    <property type="entry name" value="2-OXOGLUTARATE (2OG) AND FE(II)-DEPENDENT OXYGENASE SUPERFAMILY PROTEIN-RELATED"/>
    <property type="match status" value="1"/>
</dbReference>
<dbReference type="Pfam" id="PF03171">
    <property type="entry name" value="2OG-FeII_Oxy"/>
    <property type="match status" value="1"/>
</dbReference>
<accession>A0AAD5YMA4</accession>
<evidence type="ECO:0000313" key="4">
    <source>
        <dbReference type="Proteomes" id="UP001213000"/>
    </source>
</evidence>
<proteinExistence type="inferred from homology"/>
<organism evidence="3 4">
    <name type="scientific">Leucocoprinus birnbaumii</name>
    <dbReference type="NCBI Taxonomy" id="56174"/>
    <lineage>
        <taxon>Eukaryota</taxon>
        <taxon>Fungi</taxon>
        <taxon>Dikarya</taxon>
        <taxon>Basidiomycota</taxon>
        <taxon>Agaricomycotina</taxon>
        <taxon>Agaricomycetes</taxon>
        <taxon>Agaricomycetidae</taxon>
        <taxon>Agaricales</taxon>
        <taxon>Agaricineae</taxon>
        <taxon>Agaricaceae</taxon>
        <taxon>Leucocoprinus</taxon>
    </lineage>
</organism>
<dbReference type="SUPFAM" id="SSF51197">
    <property type="entry name" value="Clavaminate synthase-like"/>
    <property type="match status" value="1"/>
</dbReference>
<evidence type="ECO:0000259" key="2">
    <source>
        <dbReference type="PROSITE" id="PS51471"/>
    </source>
</evidence>
<reference evidence="3" key="1">
    <citation type="submission" date="2022-07" db="EMBL/GenBank/DDBJ databases">
        <title>Genome Sequence of Leucocoprinus birnbaumii.</title>
        <authorList>
            <person name="Buettner E."/>
        </authorList>
    </citation>
    <scope>NUCLEOTIDE SEQUENCE</scope>
    <source>
        <strain evidence="3">VT141</strain>
    </source>
</reference>
<comment type="caution">
    <text evidence="3">The sequence shown here is derived from an EMBL/GenBank/DDBJ whole genome shotgun (WGS) entry which is preliminary data.</text>
</comment>
<dbReference type="InterPro" id="IPR005123">
    <property type="entry name" value="Oxoglu/Fe-dep_dioxygenase_dom"/>
</dbReference>
<keyword evidence="1" id="KW-0408">Iron</keyword>
<gene>
    <name evidence="3" type="ORF">NP233_g10302</name>
</gene>
<keyword evidence="4" id="KW-1185">Reference proteome</keyword>
<evidence type="ECO:0000313" key="3">
    <source>
        <dbReference type="EMBL" id="KAJ3561264.1"/>
    </source>
</evidence>
<evidence type="ECO:0000256" key="1">
    <source>
        <dbReference type="RuleBase" id="RU003682"/>
    </source>
</evidence>
<dbReference type="InterPro" id="IPR026992">
    <property type="entry name" value="DIOX_N"/>
</dbReference>
<dbReference type="InterPro" id="IPR044861">
    <property type="entry name" value="IPNS-like_FE2OG_OXY"/>
</dbReference>
<dbReference type="GO" id="GO:0046872">
    <property type="term" value="F:metal ion binding"/>
    <property type="evidence" value="ECO:0007669"/>
    <property type="project" value="UniProtKB-KW"/>
</dbReference>
<protein>
    <recommendedName>
        <fullName evidence="2">Fe2OG dioxygenase domain-containing protein</fullName>
    </recommendedName>
</protein>
<dbReference type="Pfam" id="PF14226">
    <property type="entry name" value="DIOX_N"/>
    <property type="match status" value="1"/>
</dbReference>
<dbReference type="EMBL" id="JANIEX010001030">
    <property type="protein sequence ID" value="KAJ3561264.1"/>
    <property type="molecule type" value="Genomic_DNA"/>
</dbReference>
<name>A0AAD5YMA4_9AGAR</name>
<dbReference type="Proteomes" id="UP001213000">
    <property type="component" value="Unassembled WGS sequence"/>
</dbReference>
<dbReference type="Gene3D" id="2.60.120.330">
    <property type="entry name" value="B-lactam Antibiotic, Isopenicillin N Synthase, Chain"/>
    <property type="match status" value="1"/>
</dbReference>
<keyword evidence="1" id="KW-0479">Metal-binding</keyword>